<keyword evidence="2" id="KW-1185">Reference proteome</keyword>
<dbReference type="EMBL" id="CM007652">
    <property type="protein sequence ID" value="ONI22262.1"/>
    <property type="molecule type" value="Genomic_DNA"/>
</dbReference>
<protein>
    <submittedName>
        <fullName evidence="1">Uncharacterized protein</fullName>
    </submittedName>
</protein>
<evidence type="ECO:0000313" key="1">
    <source>
        <dbReference type="EMBL" id="ONI22262.1"/>
    </source>
</evidence>
<dbReference type="Gramene" id="ONI22262">
    <property type="protein sequence ID" value="ONI22262"/>
    <property type="gene ID" value="PRUPE_2G117800"/>
</dbReference>
<name>A0A251QET4_PRUPE</name>
<dbReference type="Proteomes" id="UP000006882">
    <property type="component" value="Chromosome G2"/>
</dbReference>
<reference evidence="1 2" key="1">
    <citation type="journal article" date="2013" name="Nat. Genet.">
        <title>The high-quality draft genome of peach (Prunus persica) identifies unique patterns of genetic diversity, domestication and genome evolution.</title>
        <authorList>
            <consortium name="International Peach Genome Initiative"/>
            <person name="Verde I."/>
            <person name="Abbott A.G."/>
            <person name="Scalabrin S."/>
            <person name="Jung S."/>
            <person name="Shu S."/>
            <person name="Marroni F."/>
            <person name="Zhebentyayeva T."/>
            <person name="Dettori M.T."/>
            <person name="Grimwood J."/>
            <person name="Cattonaro F."/>
            <person name="Zuccolo A."/>
            <person name="Rossini L."/>
            <person name="Jenkins J."/>
            <person name="Vendramin E."/>
            <person name="Meisel L.A."/>
            <person name="Decroocq V."/>
            <person name="Sosinski B."/>
            <person name="Prochnik S."/>
            <person name="Mitros T."/>
            <person name="Policriti A."/>
            <person name="Cipriani G."/>
            <person name="Dondini L."/>
            <person name="Ficklin S."/>
            <person name="Goodstein D.M."/>
            <person name="Xuan P."/>
            <person name="Del Fabbro C."/>
            <person name="Aramini V."/>
            <person name="Copetti D."/>
            <person name="Gonzalez S."/>
            <person name="Horner D.S."/>
            <person name="Falchi R."/>
            <person name="Lucas S."/>
            <person name="Mica E."/>
            <person name="Maldonado J."/>
            <person name="Lazzari B."/>
            <person name="Bielenberg D."/>
            <person name="Pirona R."/>
            <person name="Miculan M."/>
            <person name="Barakat A."/>
            <person name="Testolin R."/>
            <person name="Stella A."/>
            <person name="Tartarini S."/>
            <person name="Tonutti P."/>
            <person name="Arus P."/>
            <person name="Orellana A."/>
            <person name="Wells C."/>
            <person name="Main D."/>
            <person name="Vizzotto G."/>
            <person name="Silva H."/>
            <person name="Salamini F."/>
            <person name="Schmutz J."/>
            <person name="Morgante M."/>
            <person name="Rokhsar D.S."/>
        </authorList>
    </citation>
    <scope>NUCLEOTIDE SEQUENCE [LARGE SCALE GENOMIC DNA]</scope>
    <source>
        <strain evidence="2">cv. Nemared</strain>
    </source>
</reference>
<sequence>MWSSLRLPNPLSVSFVRFLRHRRSSGNSVISPCSRSLYILGQLNTMFHGIGKPLKRESTDREWRCLNMMFVPFSFSSPPQITPNFLILVSLTKSYMSDDA</sequence>
<organism evidence="1 2">
    <name type="scientific">Prunus persica</name>
    <name type="common">Peach</name>
    <name type="synonym">Amygdalus persica</name>
    <dbReference type="NCBI Taxonomy" id="3760"/>
    <lineage>
        <taxon>Eukaryota</taxon>
        <taxon>Viridiplantae</taxon>
        <taxon>Streptophyta</taxon>
        <taxon>Embryophyta</taxon>
        <taxon>Tracheophyta</taxon>
        <taxon>Spermatophyta</taxon>
        <taxon>Magnoliopsida</taxon>
        <taxon>eudicotyledons</taxon>
        <taxon>Gunneridae</taxon>
        <taxon>Pentapetalae</taxon>
        <taxon>rosids</taxon>
        <taxon>fabids</taxon>
        <taxon>Rosales</taxon>
        <taxon>Rosaceae</taxon>
        <taxon>Amygdaloideae</taxon>
        <taxon>Amygdaleae</taxon>
        <taxon>Prunus</taxon>
    </lineage>
</organism>
<proteinExistence type="predicted"/>
<evidence type="ECO:0000313" key="2">
    <source>
        <dbReference type="Proteomes" id="UP000006882"/>
    </source>
</evidence>
<accession>A0A251QET4</accession>
<dbReference type="AlphaFoldDB" id="A0A251QET4"/>
<gene>
    <name evidence="1" type="ORF">PRUPE_2G117800</name>
</gene>